<sequence length="1017" mass="113770">MNELLGSHEAQLQRVSSRLDEMDTRLAAIAKSVEENTASSEPAAPLLGEFATRGVLSTLKGIEKKVDKLVAQAKAEEKLQEKNLAHKCQAPSSVLEALLQDVASKVDVIFDRLPEEGEAEIRGGDLRVWRRMASPLRRTWRALESVERAVRSAEDTNVQLKKGHDHLLRVANHTLRYAAQGSECCRKLREETHNASVRSTNSCIAAVSAGTETSLRNMRDLFANASQEIEHLEDLILDNIAYNASCPNESPSLVVDAEEQDFSDSSNLLDYEDVSTQSSVPLTSQSSTGRGKRFQWLCSDVNGPSGVTSLLGDLEEEEAAAPVVSEWDGGGQRERLFCDQQTAGGGWTVVQRRGNFDGRLENFTRRWTDYKRGFGDLNAEFWAGNDFLHLVTSGDRPVKLRIELKDFEGNKTFAEYSLFRVGSEKTNYRLTLAGYSGNASDSFSSHNGTPFSTIDRTNDKAPDCCPCAKTYSSGWWFHSCFEANLNGEYFLDPEGATDFQGIIWEKWRDDYSLAGTEMKIPIVCTVKLFQQFKVFERVQDKMRWLLVVGLVSIACCGSNAQDIKEPCDSMDGLKAWRLAVPFNQSLVCESDVMGKFTEQICAAMNGDGGSITLDKFLAEWLNKKYATTKLVASAVDYEKPENRINGFLVANPKEDNSHFLILLGDDLDEAKVFSFDSAFIPVCKTLEHVAVLSTGQLREGIMHSLMRDDAEVMQLLMVSTAYVYTIKLYWIIENKYILATFACGSVVISMIAIAILMFCCILLCLKSKKANPKVFVKGVLSSTFGKKVSVWLFEAVGDTLYCDKKKMRLLLLILSLAWISYGAETRLFQFKEKCRSIAQAKAWRFRVPKTLFDSSLLDTALPDLNTDIFPKLLNLQDWTPVDRPPLVKWFVYQFEALKKKAKLDTTENESLELVPMINGFMIDSPEVLSTSVVLWEESEVKAALLKDIKFASLCEIILLLSGGQDAMIEPLEDAIAEQIVLRVQLLPSYKISLPEIRLNENSHGFGTNKGNNWTFSR</sequence>
<dbReference type="OrthoDB" id="6145874at2759"/>
<organism evidence="4 5">
    <name type="scientific">Cloeon dipterum</name>
    <dbReference type="NCBI Taxonomy" id="197152"/>
    <lineage>
        <taxon>Eukaryota</taxon>
        <taxon>Metazoa</taxon>
        <taxon>Ecdysozoa</taxon>
        <taxon>Arthropoda</taxon>
        <taxon>Hexapoda</taxon>
        <taxon>Insecta</taxon>
        <taxon>Pterygota</taxon>
        <taxon>Palaeoptera</taxon>
        <taxon>Ephemeroptera</taxon>
        <taxon>Pisciforma</taxon>
        <taxon>Baetidae</taxon>
        <taxon>Cloeon</taxon>
    </lineage>
</organism>
<dbReference type="Proteomes" id="UP000494165">
    <property type="component" value="Unassembled WGS sequence"/>
</dbReference>
<dbReference type="GO" id="GO:0005615">
    <property type="term" value="C:extracellular space"/>
    <property type="evidence" value="ECO:0007669"/>
    <property type="project" value="TreeGrafter"/>
</dbReference>
<dbReference type="InterPro" id="IPR020837">
    <property type="entry name" value="Fibrinogen_CS"/>
</dbReference>
<protein>
    <recommendedName>
        <fullName evidence="3">Fibrinogen C-terminal domain-containing protein</fullName>
    </recommendedName>
</protein>
<evidence type="ECO:0000256" key="1">
    <source>
        <dbReference type="ARBA" id="ARBA00023157"/>
    </source>
</evidence>
<dbReference type="CDD" id="cd00087">
    <property type="entry name" value="FReD"/>
    <property type="match status" value="1"/>
</dbReference>
<feature type="transmembrane region" description="Helical" evidence="2">
    <location>
        <begin position="712"/>
        <end position="732"/>
    </location>
</feature>
<keyword evidence="2" id="KW-0812">Transmembrane</keyword>
<dbReference type="SMART" id="SM00186">
    <property type="entry name" value="FBG"/>
    <property type="match status" value="1"/>
</dbReference>
<gene>
    <name evidence="4" type="ORF">CLODIP_2_CD05192</name>
</gene>
<dbReference type="InterPro" id="IPR036056">
    <property type="entry name" value="Fibrinogen-like_C"/>
</dbReference>
<dbReference type="Pfam" id="PF00147">
    <property type="entry name" value="Fibrinogen_C"/>
    <property type="match status" value="1"/>
</dbReference>
<dbReference type="InterPro" id="IPR014716">
    <property type="entry name" value="Fibrinogen_a/b/g_C_1"/>
</dbReference>
<feature type="transmembrane region" description="Helical" evidence="2">
    <location>
        <begin position="738"/>
        <end position="765"/>
    </location>
</feature>
<dbReference type="EMBL" id="CADEPI010000001">
    <property type="protein sequence ID" value="CAB3359469.1"/>
    <property type="molecule type" value="Genomic_DNA"/>
</dbReference>
<dbReference type="SUPFAM" id="SSF56496">
    <property type="entry name" value="Fibrinogen C-terminal domain-like"/>
    <property type="match status" value="1"/>
</dbReference>
<keyword evidence="5" id="KW-1185">Reference proteome</keyword>
<evidence type="ECO:0000313" key="4">
    <source>
        <dbReference type="EMBL" id="CAB3359469.1"/>
    </source>
</evidence>
<dbReference type="Gene3D" id="3.90.215.10">
    <property type="entry name" value="Gamma Fibrinogen, chain A, domain 1"/>
    <property type="match status" value="1"/>
</dbReference>
<comment type="caution">
    <text evidence="4">The sequence shown here is derived from an EMBL/GenBank/DDBJ whole genome shotgun (WGS) entry which is preliminary data.</text>
</comment>
<keyword evidence="2" id="KW-0472">Membrane</keyword>
<feature type="domain" description="Fibrinogen C-terminal" evidence="3">
    <location>
        <begin position="289"/>
        <end position="524"/>
    </location>
</feature>
<dbReference type="InterPro" id="IPR002181">
    <property type="entry name" value="Fibrinogen_a/b/g_C_dom"/>
</dbReference>
<evidence type="ECO:0000256" key="2">
    <source>
        <dbReference type="SAM" id="Phobius"/>
    </source>
</evidence>
<dbReference type="PANTHER" id="PTHR19143">
    <property type="entry name" value="FIBRINOGEN/TENASCIN/ANGIOPOEITIN"/>
    <property type="match status" value="1"/>
</dbReference>
<name>A0A8S1BJU0_9INSE</name>
<dbReference type="InterPro" id="IPR050373">
    <property type="entry name" value="Fibrinogen_C-term_domain"/>
</dbReference>
<dbReference type="PROSITE" id="PS00514">
    <property type="entry name" value="FIBRINOGEN_C_1"/>
    <property type="match status" value="1"/>
</dbReference>
<evidence type="ECO:0000313" key="5">
    <source>
        <dbReference type="Proteomes" id="UP000494165"/>
    </source>
</evidence>
<reference evidence="4 5" key="1">
    <citation type="submission" date="2020-04" db="EMBL/GenBank/DDBJ databases">
        <authorList>
            <person name="Alioto T."/>
            <person name="Alioto T."/>
            <person name="Gomez Garrido J."/>
        </authorList>
    </citation>
    <scope>NUCLEOTIDE SEQUENCE [LARGE SCALE GENOMIC DNA]</scope>
</reference>
<keyword evidence="2" id="KW-1133">Transmembrane helix</keyword>
<proteinExistence type="predicted"/>
<keyword evidence="1" id="KW-1015">Disulfide bond</keyword>
<dbReference type="PANTHER" id="PTHR19143:SF459">
    <property type="entry name" value="FIBRINOGEN C-TERMINAL DOMAIN-CONTAINING PROTEIN"/>
    <property type="match status" value="1"/>
</dbReference>
<accession>A0A8S1BJU0</accession>
<dbReference type="PROSITE" id="PS51406">
    <property type="entry name" value="FIBRINOGEN_C_2"/>
    <property type="match status" value="1"/>
</dbReference>
<dbReference type="AlphaFoldDB" id="A0A8S1BJU0"/>
<evidence type="ECO:0000259" key="3">
    <source>
        <dbReference type="PROSITE" id="PS51406"/>
    </source>
</evidence>